<comment type="caution">
    <text evidence="2">The sequence shown here is derived from an EMBL/GenBank/DDBJ whole genome shotgun (WGS) entry which is preliminary data.</text>
</comment>
<gene>
    <name evidence="2" type="ORF">ACAOBT_LOCUS1577</name>
</gene>
<keyword evidence="1" id="KW-0472">Membrane</keyword>
<evidence type="ECO:0000313" key="3">
    <source>
        <dbReference type="Proteomes" id="UP001152888"/>
    </source>
</evidence>
<reference evidence="2" key="1">
    <citation type="submission" date="2022-03" db="EMBL/GenBank/DDBJ databases">
        <authorList>
            <person name="Sayadi A."/>
        </authorList>
    </citation>
    <scope>NUCLEOTIDE SEQUENCE</scope>
</reference>
<dbReference type="Proteomes" id="UP001152888">
    <property type="component" value="Unassembled WGS sequence"/>
</dbReference>
<evidence type="ECO:0000313" key="2">
    <source>
        <dbReference type="EMBL" id="CAH1956459.1"/>
    </source>
</evidence>
<name>A0A9P0JPP9_ACAOB</name>
<dbReference type="AlphaFoldDB" id="A0A9P0JPP9"/>
<proteinExistence type="predicted"/>
<sequence>MDKIEWRIKKQIQYRYTTQMLSKLLVKLSYINFFIHLIVRLMTTSTAFARFWL</sequence>
<keyword evidence="1" id="KW-0812">Transmembrane</keyword>
<feature type="transmembrane region" description="Helical" evidence="1">
    <location>
        <begin position="30"/>
        <end position="52"/>
    </location>
</feature>
<organism evidence="2 3">
    <name type="scientific">Acanthoscelides obtectus</name>
    <name type="common">Bean weevil</name>
    <name type="synonym">Bruchus obtectus</name>
    <dbReference type="NCBI Taxonomy" id="200917"/>
    <lineage>
        <taxon>Eukaryota</taxon>
        <taxon>Metazoa</taxon>
        <taxon>Ecdysozoa</taxon>
        <taxon>Arthropoda</taxon>
        <taxon>Hexapoda</taxon>
        <taxon>Insecta</taxon>
        <taxon>Pterygota</taxon>
        <taxon>Neoptera</taxon>
        <taxon>Endopterygota</taxon>
        <taxon>Coleoptera</taxon>
        <taxon>Polyphaga</taxon>
        <taxon>Cucujiformia</taxon>
        <taxon>Chrysomeloidea</taxon>
        <taxon>Chrysomelidae</taxon>
        <taxon>Bruchinae</taxon>
        <taxon>Bruchini</taxon>
        <taxon>Acanthoscelides</taxon>
    </lineage>
</organism>
<keyword evidence="3" id="KW-1185">Reference proteome</keyword>
<evidence type="ECO:0000256" key="1">
    <source>
        <dbReference type="SAM" id="Phobius"/>
    </source>
</evidence>
<dbReference type="EMBL" id="CAKOFQ010006665">
    <property type="protein sequence ID" value="CAH1956459.1"/>
    <property type="molecule type" value="Genomic_DNA"/>
</dbReference>
<keyword evidence="1" id="KW-1133">Transmembrane helix</keyword>
<accession>A0A9P0JPP9</accession>
<protein>
    <submittedName>
        <fullName evidence="2">Uncharacterized protein</fullName>
    </submittedName>
</protein>